<dbReference type="PIRSF" id="PIRSF005572">
    <property type="entry name" value="NifS"/>
    <property type="match status" value="1"/>
</dbReference>
<evidence type="ECO:0000256" key="1">
    <source>
        <dbReference type="ARBA" id="ARBA00001933"/>
    </source>
</evidence>
<evidence type="ECO:0000256" key="6">
    <source>
        <dbReference type="ARBA" id="ARBA00022898"/>
    </source>
</evidence>
<dbReference type="Gene3D" id="3.40.640.10">
    <property type="entry name" value="Type I PLP-dependent aspartate aminotransferase-like (Major domain)"/>
    <property type="match status" value="1"/>
</dbReference>
<keyword evidence="6" id="KW-0663">Pyridoxal phosphate</keyword>
<dbReference type="Pfam" id="PF00266">
    <property type="entry name" value="Aminotran_5"/>
    <property type="match status" value="1"/>
</dbReference>
<evidence type="ECO:0000313" key="12">
    <source>
        <dbReference type="EMBL" id="TMQ53286.1"/>
    </source>
</evidence>
<dbReference type="SUPFAM" id="SSF53383">
    <property type="entry name" value="PLP-dependent transferases"/>
    <property type="match status" value="1"/>
</dbReference>
<accession>A0A538SPJ4</accession>
<gene>
    <name evidence="12" type="ORF">E6K73_01570</name>
</gene>
<evidence type="ECO:0000259" key="11">
    <source>
        <dbReference type="Pfam" id="PF00266"/>
    </source>
</evidence>
<keyword evidence="8" id="KW-0411">Iron-sulfur</keyword>
<dbReference type="InterPro" id="IPR015421">
    <property type="entry name" value="PyrdxlP-dep_Trfase_major"/>
</dbReference>
<name>A0A538SPJ4_UNCEI</name>
<dbReference type="PANTHER" id="PTHR11601:SF34">
    <property type="entry name" value="CYSTEINE DESULFURASE"/>
    <property type="match status" value="1"/>
</dbReference>
<dbReference type="EC" id="2.8.1.7" evidence="3"/>
<dbReference type="Gene3D" id="1.10.260.50">
    <property type="match status" value="1"/>
</dbReference>
<evidence type="ECO:0000313" key="13">
    <source>
        <dbReference type="Proteomes" id="UP000320184"/>
    </source>
</evidence>
<comment type="similarity">
    <text evidence="2">Belongs to the class-V pyridoxal-phosphate-dependent aminotransferase family. NifS/IscS subfamily.</text>
</comment>
<dbReference type="InterPro" id="IPR000192">
    <property type="entry name" value="Aminotrans_V_dom"/>
</dbReference>
<comment type="catalytic activity">
    <reaction evidence="9">
        <text>(sulfur carrier)-H + L-cysteine = (sulfur carrier)-SH + L-alanine</text>
        <dbReference type="Rhea" id="RHEA:43892"/>
        <dbReference type="Rhea" id="RHEA-COMP:14737"/>
        <dbReference type="Rhea" id="RHEA-COMP:14739"/>
        <dbReference type="ChEBI" id="CHEBI:29917"/>
        <dbReference type="ChEBI" id="CHEBI:35235"/>
        <dbReference type="ChEBI" id="CHEBI:57972"/>
        <dbReference type="ChEBI" id="CHEBI:64428"/>
        <dbReference type="EC" id="2.8.1.7"/>
    </reaction>
</comment>
<dbReference type="Gene3D" id="3.90.1150.10">
    <property type="entry name" value="Aspartate Aminotransferase, domain 1"/>
    <property type="match status" value="1"/>
</dbReference>
<dbReference type="AlphaFoldDB" id="A0A538SPJ4"/>
<dbReference type="PANTHER" id="PTHR11601">
    <property type="entry name" value="CYSTEINE DESULFURYLASE FAMILY MEMBER"/>
    <property type="match status" value="1"/>
</dbReference>
<dbReference type="InterPro" id="IPR015422">
    <property type="entry name" value="PyrdxlP-dep_Trfase_small"/>
</dbReference>
<proteinExistence type="inferred from homology"/>
<evidence type="ECO:0000256" key="9">
    <source>
        <dbReference type="ARBA" id="ARBA00050776"/>
    </source>
</evidence>
<dbReference type="GO" id="GO:0051536">
    <property type="term" value="F:iron-sulfur cluster binding"/>
    <property type="evidence" value="ECO:0007669"/>
    <property type="project" value="UniProtKB-KW"/>
</dbReference>
<evidence type="ECO:0000256" key="3">
    <source>
        <dbReference type="ARBA" id="ARBA00012239"/>
    </source>
</evidence>
<sequence length="385" mass="39751">MIYFDHNASTPVRPEAAEAIRDALAELHANPSSMHREGQRARAAIERARDQVAGLVGARPDEIVFTSGGTEGDHMGLIGAALALDPRGRRVAISAVEHHAVHGAADLLSRLGFEVEHVLVGPDGAVAPASLDALPEDTTVLSVMLANNETGVIQPVTELARRARAKGIRVHCDAVQAAGKIPIDFEGLGVDYLVISAHKLGGPKGVGALVVRRGAPFEPLFRGSAHERGRRGGTENLPGIVGLGEAAEHAARELARENPRLLELRGRLERGIRAALPDVVYHGETSPRLPNTLNLSVPGARSDHLLMALDARGVAASAGAACASGAVEPSPVLTAMGIPRAVAICALRLSMGRTTTPAEVDAVVAALADGARAARGAGAAPAALS</sequence>
<feature type="domain" description="Aminotransferase class V" evidence="11">
    <location>
        <begin position="2"/>
        <end position="363"/>
    </location>
</feature>
<dbReference type="EMBL" id="VBOT01000021">
    <property type="protein sequence ID" value="TMQ53286.1"/>
    <property type="molecule type" value="Genomic_DNA"/>
</dbReference>
<evidence type="ECO:0000256" key="2">
    <source>
        <dbReference type="ARBA" id="ARBA00006490"/>
    </source>
</evidence>
<dbReference type="InterPro" id="IPR015424">
    <property type="entry name" value="PyrdxlP-dep_Trfase"/>
</dbReference>
<reference evidence="12 13" key="1">
    <citation type="journal article" date="2019" name="Nat. Microbiol.">
        <title>Mediterranean grassland soil C-N compound turnover is dependent on rainfall and depth, and is mediated by genomically divergent microorganisms.</title>
        <authorList>
            <person name="Diamond S."/>
            <person name="Andeer P.F."/>
            <person name="Li Z."/>
            <person name="Crits-Christoph A."/>
            <person name="Burstein D."/>
            <person name="Anantharaman K."/>
            <person name="Lane K.R."/>
            <person name="Thomas B.C."/>
            <person name="Pan C."/>
            <person name="Northen T.R."/>
            <person name="Banfield J.F."/>
        </authorList>
    </citation>
    <scope>NUCLEOTIDE SEQUENCE [LARGE SCALE GENOMIC DNA]</scope>
    <source>
        <strain evidence="12">WS_3</strain>
    </source>
</reference>
<dbReference type="GO" id="GO:0031071">
    <property type="term" value="F:cysteine desulfurase activity"/>
    <property type="evidence" value="ECO:0007669"/>
    <property type="project" value="UniProtKB-EC"/>
</dbReference>
<dbReference type="InterPro" id="IPR020578">
    <property type="entry name" value="Aminotrans_V_PyrdxlP_BS"/>
</dbReference>
<protein>
    <recommendedName>
        <fullName evidence="3">cysteine desulfurase</fullName>
        <ecNumber evidence="3">2.8.1.7</ecNumber>
    </recommendedName>
</protein>
<comment type="caution">
    <text evidence="12">The sequence shown here is derived from an EMBL/GenBank/DDBJ whole genome shotgun (WGS) entry which is preliminary data.</text>
</comment>
<evidence type="ECO:0000256" key="5">
    <source>
        <dbReference type="ARBA" id="ARBA00022723"/>
    </source>
</evidence>
<evidence type="ECO:0000256" key="4">
    <source>
        <dbReference type="ARBA" id="ARBA00022679"/>
    </source>
</evidence>
<keyword evidence="5" id="KW-0479">Metal-binding</keyword>
<organism evidence="12 13">
    <name type="scientific">Eiseniibacteriota bacterium</name>
    <dbReference type="NCBI Taxonomy" id="2212470"/>
    <lineage>
        <taxon>Bacteria</taxon>
        <taxon>Candidatus Eiseniibacteriota</taxon>
    </lineage>
</organism>
<dbReference type="Proteomes" id="UP000320184">
    <property type="component" value="Unassembled WGS sequence"/>
</dbReference>
<dbReference type="GO" id="GO:0046872">
    <property type="term" value="F:metal ion binding"/>
    <property type="evidence" value="ECO:0007669"/>
    <property type="project" value="UniProtKB-KW"/>
</dbReference>
<dbReference type="InterPro" id="IPR016454">
    <property type="entry name" value="Cysteine_dSase"/>
</dbReference>
<comment type="cofactor">
    <cofactor evidence="1 10">
        <name>pyridoxal 5'-phosphate</name>
        <dbReference type="ChEBI" id="CHEBI:597326"/>
    </cofactor>
</comment>
<dbReference type="PROSITE" id="PS00595">
    <property type="entry name" value="AA_TRANSFER_CLASS_5"/>
    <property type="match status" value="1"/>
</dbReference>
<evidence type="ECO:0000256" key="10">
    <source>
        <dbReference type="RuleBase" id="RU004504"/>
    </source>
</evidence>
<evidence type="ECO:0000256" key="8">
    <source>
        <dbReference type="ARBA" id="ARBA00023014"/>
    </source>
</evidence>
<keyword evidence="7" id="KW-0408">Iron</keyword>
<evidence type="ECO:0000256" key="7">
    <source>
        <dbReference type="ARBA" id="ARBA00023004"/>
    </source>
</evidence>
<keyword evidence="4" id="KW-0808">Transferase</keyword>